<dbReference type="GO" id="GO:0051539">
    <property type="term" value="F:4 iron, 4 sulfur cluster binding"/>
    <property type="evidence" value="ECO:0007669"/>
    <property type="project" value="UniProtKB-KW"/>
</dbReference>
<dbReference type="GO" id="GO:0046872">
    <property type="term" value="F:metal ion binding"/>
    <property type="evidence" value="ECO:0007669"/>
    <property type="project" value="UniProtKB-KW"/>
</dbReference>
<evidence type="ECO:0000256" key="1">
    <source>
        <dbReference type="ARBA" id="ARBA00001974"/>
    </source>
</evidence>
<dbReference type="EMBL" id="JACNJH010000129">
    <property type="protein sequence ID" value="MBC8361338.1"/>
    <property type="molecule type" value="Genomic_DNA"/>
</dbReference>
<evidence type="ECO:0000256" key="4">
    <source>
        <dbReference type="ARBA" id="ARBA00022723"/>
    </source>
</evidence>
<keyword evidence="3" id="KW-0004">4Fe-4S</keyword>
<keyword evidence="7" id="KW-0408">Iron</keyword>
<protein>
    <submittedName>
        <fullName evidence="10">FAD-dependent oxidoreductase</fullName>
    </submittedName>
</protein>
<dbReference type="PRINTS" id="PR00411">
    <property type="entry name" value="PNDRDTASEI"/>
</dbReference>
<comment type="cofactor">
    <cofactor evidence="1">
        <name>FAD</name>
        <dbReference type="ChEBI" id="CHEBI:57692"/>
    </cofactor>
</comment>
<dbReference type="PROSITE" id="PS00198">
    <property type="entry name" value="4FE4S_FER_1"/>
    <property type="match status" value="2"/>
</dbReference>
<dbReference type="PANTHER" id="PTHR43498:SF1">
    <property type="entry name" value="COB--COM HETERODISULFIDE REDUCTASE IRON-SULFUR SUBUNIT A"/>
    <property type="match status" value="1"/>
</dbReference>
<keyword evidence="4" id="KW-0479">Metal-binding</keyword>
<dbReference type="InterPro" id="IPR017900">
    <property type="entry name" value="4Fe4S_Fe_S_CS"/>
</dbReference>
<evidence type="ECO:0000256" key="8">
    <source>
        <dbReference type="ARBA" id="ARBA00023014"/>
    </source>
</evidence>
<dbReference type="InterPro" id="IPR017896">
    <property type="entry name" value="4Fe4S_Fe-S-bd"/>
</dbReference>
<reference evidence="10 11" key="1">
    <citation type="submission" date="2020-08" db="EMBL/GenBank/DDBJ databases">
        <title>Bridging the membrane lipid divide: bacteria of the FCB group superphylum have the potential to synthesize archaeal ether lipids.</title>
        <authorList>
            <person name="Villanueva L."/>
            <person name="Von Meijenfeldt F.A.B."/>
            <person name="Westbye A.B."/>
            <person name="Yadav S."/>
            <person name="Hopmans E.C."/>
            <person name="Dutilh B.E."/>
            <person name="Sinninghe Damste J.S."/>
        </authorList>
    </citation>
    <scope>NUCLEOTIDE SEQUENCE [LARGE SCALE GENOMIC DNA]</scope>
    <source>
        <strain evidence="10">NIOZ-UU30</strain>
    </source>
</reference>
<name>A0A8J6NWM3_9BACT</name>
<keyword evidence="5" id="KW-0285">Flavoprotein</keyword>
<dbReference type="Gene3D" id="3.40.50.720">
    <property type="entry name" value="NAD(P)-binding Rossmann-like Domain"/>
    <property type="match status" value="1"/>
</dbReference>
<keyword evidence="6" id="KW-0560">Oxidoreductase</keyword>
<organism evidence="10 11">
    <name type="scientific">Candidatus Desulfatibia profunda</name>
    <dbReference type="NCBI Taxonomy" id="2841695"/>
    <lineage>
        <taxon>Bacteria</taxon>
        <taxon>Pseudomonadati</taxon>
        <taxon>Thermodesulfobacteriota</taxon>
        <taxon>Desulfobacteria</taxon>
        <taxon>Desulfobacterales</taxon>
        <taxon>Desulfobacterales incertae sedis</taxon>
        <taxon>Candidatus Desulfatibia</taxon>
    </lineage>
</organism>
<dbReference type="PRINTS" id="PR00368">
    <property type="entry name" value="FADPNR"/>
</dbReference>
<dbReference type="InterPro" id="IPR039650">
    <property type="entry name" value="HdrA-like"/>
</dbReference>
<dbReference type="Pfam" id="PF12831">
    <property type="entry name" value="FAD_oxidored"/>
    <property type="match status" value="1"/>
</dbReference>
<dbReference type="InterPro" id="IPR036188">
    <property type="entry name" value="FAD/NAD-bd_sf"/>
</dbReference>
<dbReference type="PROSITE" id="PS51379">
    <property type="entry name" value="4FE4S_FER_2"/>
    <property type="match status" value="2"/>
</dbReference>
<dbReference type="SUPFAM" id="SSF51905">
    <property type="entry name" value="FAD/NAD(P)-binding domain"/>
    <property type="match status" value="1"/>
</dbReference>
<keyword evidence="8" id="KW-0411">Iron-sulfur</keyword>
<dbReference type="PANTHER" id="PTHR43498">
    <property type="entry name" value="FERREDOXIN:COB-COM HETERODISULFIDE REDUCTASE SUBUNIT A"/>
    <property type="match status" value="1"/>
</dbReference>
<dbReference type="Pfam" id="PF13187">
    <property type="entry name" value="Fer4_9"/>
    <property type="match status" value="1"/>
</dbReference>
<evidence type="ECO:0000313" key="10">
    <source>
        <dbReference type="EMBL" id="MBC8361338.1"/>
    </source>
</evidence>
<dbReference type="InterPro" id="IPR003813">
    <property type="entry name" value="MvhD/FlpD"/>
</dbReference>
<evidence type="ECO:0000259" key="9">
    <source>
        <dbReference type="PROSITE" id="PS51379"/>
    </source>
</evidence>
<keyword evidence="5" id="KW-0274">FAD</keyword>
<gene>
    <name evidence="10" type="ORF">H8E23_08075</name>
</gene>
<feature type="domain" description="4Fe-4S ferredoxin-type" evidence="9">
    <location>
        <begin position="561"/>
        <end position="590"/>
    </location>
</feature>
<dbReference type="Pfam" id="PF02662">
    <property type="entry name" value="FlpD"/>
    <property type="match status" value="1"/>
</dbReference>
<dbReference type="SUPFAM" id="SSF54862">
    <property type="entry name" value="4Fe-4S ferredoxins"/>
    <property type="match status" value="1"/>
</dbReference>
<comment type="caution">
    <text evidence="10">The sequence shown here is derived from an EMBL/GenBank/DDBJ whole genome shotgun (WGS) entry which is preliminary data.</text>
</comment>
<sequence>MDKKYGVYICTGCGIGDALIMEELCAVPEEEGFAVKTHPFLCAKEGVELLKKDIAEDGVNTLVIAACSRRVNYDVFKFEGCIVDRVNLREQVVWSHPRSEFLALTEDQKGDGESFDRVQMLAEDYLKMGMIKVKKITLPEPYKLETLSKKILVIGGGITGISAAIDAAKAGYAVTIVEKESSLGGYAAKVRKQLPTEDPYETLIPPVIAGKIKELEAYDNITVKTETVVARLAGEPGNFTVTLKKPGEKIKFDVPYPLPDEMKFDEKGKELDVEAQHKRYLEYNEGKVDILQFDPDGEKFGAVVLAAGWRPYKPEGNELAHLGFGELPDVVTNHQFEQIAAKGKITRPSDGKEAKSVVFVQSPGKGEDDADFDYCGSVTSLVALKQAKYVREDYNDGKAYIFYQHMRTPGLSENFYKSIQQDQGIFMTKGEVISVSKNGDGMIVEADNTLLGEKVKVKADLVVLATGMVPATADDPVVNMAYRQGPAFRDIGLFKGYCDSNFICFPYETQRTGIYAAGCIRRSMTMEESMEDATGAALKAIQCIESVNRGVAVHPRSGDMSFPDFFFERCTQCKRCTAECPFGALDDDEKGTPKLNPARCRRCATCMGACPERIIGFADYNIDSIGSMVKAIRVPSEDDYYAPPFRIVGFVCENDAYPALDIAGLNRLSYSAEVRFIPIRCLGSMNVIWIKDALAQGMDGAFLLGCKHGDDYQCHFVKGSELAEIRMQKIGDALASLALENERVAQFQVAIDEYDKLPKMINDFVASVEALGPNPFKGF</sequence>
<evidence type="ECO:0000313" key="11">
    <source>
        <dbReference type="Proteomes" id="UP000603434"/>
    </source>
</evidence>
<evidence type="ECO:0000256" key="2">
    <source>
        <dbReference type="ARBA" id="ARBA00006561"/>
    </source>
</evidence>
<comment type="similarity">
    <text evidence="2">Belongs to the HdrA family.</text>
</comment>
<accession>A0A8J6NWM3</accession>
<dbReference type="AlphaFoldDB" id="A0A8J6NWM3"/>
<feature type="domain" description="4Fe-4S ferredoxin-type" evidence="9">
    <location>
        <begin position="591"/>
        <end position="620"/>
    </location>
</feature>
<dbReference type="GO" id="GO:0016491">
    <property type="term" value="F:oxidoreductase activity"/>
    <property type="evidence" value="ECO:0007669"/>
    <property type="project" value="UniProtKB-KW"/>
</dbReference>
<evidence type="ECO:0000256" key="3">
    <source>
        <dbReference type="ARBA" id="ARBA00022485"/>
    </source>
</evidence>
<evidence type="ECO:0000256" key="7">
    <source>
        <dbReference type="ARBA" id="ARBA00023004"/>
    </source>
</evidence>
<evidence type="ECO:0000256" key="6">
    <source>
        <dbReference type="ARBA" id="ARBA00023002"/>
    </source>
</evidence>
<dbReference type="Gene3D" id="3.50.50.60">
    <property type="entry name" value="FAD/NAD(P)-binding domain"/>
    <property type="match status" value="1"/>
</dbReference>
<evidence type="ECO:0000256" key="5">
    <source>
        <dbReference type="ARBA" id="ARBA00022827"/>
    </source>
</evidence>
<proteinExistence type="inferred from homology"/>
<dbReference type="Proteomes" id="UP000603434">
    <property type="component" value="Unassembled WGS sequence"/>
</dbReference>
<dbReference type="Gene3D" id="3.30.70.20">
    <property type="match status" value="1"/>
</dbReference>